<gene>
    <name evidence="1" type="ORF">PVAP13_6KG244806</name>
</gene>
<keyword evidence="2" id="KW-1185">Reference proteome</keyword>
<proteinExistence type="predicted"/>
<protein>
    <submittedName>
        <fullName evidence="1">Uncharacterized protein</fullName>
    </submittedName>
</protein>
<organism evidence="1 2">
    <name type="scientific">Panicum virgatum</name>
    <name type="common">Blackwell switchgrass</name>
    <dbReference type="NCBI Taxonomy" id="38727"/>
    <lineage>
        <taxon>Eukaryota</taxon>
        <taxon>Viridiplantae</taxon>
        <taxon>Streptophyta</taxon>
        <taxon>Embryophyta</taxon>
        <taxon>Tracheophyta</taxon>
        <taxon>Spermatophyta</taxon>
        <taxon>Magnoliopsida</taxon>
        <taxon>Liliopsida</taxon>
        <taxon>Poales</taxon>
        <taxon>Poaceae</taxon>
        <taxon>PACMAD clade</taxon>
        <taxon>Panicoideae</taxon>
        <taxon>Panicodae</taxon>
        <taxon>Paniceae</taxon>
        <taxon>Panicinae</taxon>
        <taxon>Panicum</taxon>
        <taxon>Panicum sect. Hiantes</taxon>
    </lineage>
</organism>
<dbReference type="EMBL" id="CM029047">
    <property type="protein sequence ID" value="KAG2583306.1"/>
    <property type="molecule type" value="Genomic_DNA"/>
</dbReference>
<dbReference type="AlphaFoldDB" id="A0A8T0RDM7"/>
<comment type="caution">
    <text evidence="1">The sequence shown here is derived from an EMBL/GenBank/DDBJ whole genome shotgun (WGS) entry which is preliminary data.</text>
</comment>
<reference evidence="1" key="1">
    <citation type="submission" date="2020-05" db="EMBL/GenBank/DDBJ databases">
        <title>WGS assembly of Panicum virgatum.</title>
        <authorList>
            <person name="Lovell J.T."/>
            <person name="Jenkins J."/>
            <person name="Shu S."/>
            <person name="Juenger T.E."/>
            <person name="Schmutz J."/>
        </authorList>
    </citation>
    <scope>NUCLEOTIDE SEQUENCE</scope>
    <source>
        <strain evidence="1">AP13</strain>
    </source>
</reference>
<evidence type="ECO:0000313" key="1">
    <source>
        <dbReference type="EMBL" id="KAG2583306.1"/>
    </source>
</evidence>
<dbReference type="Proteomes" id="UP000823388">
    <property type="component" value="Chromosome 6K"/>
</dbReference>
<name>A0A8T0RDM7_PANVG</name>
<accession>A0A8T0RDM7</accession>
<evidence type="ECO:0000313" key="2">
    <source>
        <dbReference type="Proteomes" id="UP000823388"/>
    </source>
</evidence>
<sequence>MRCWRGYEEDSSSLLLSLLWCSLQRWLWDICCWTSGSNYQMIQ</sequence>